<evidence type="ECO:0000256" key="1">
    <source>
        <dbReference type="ARBA" id="ARBA00004245"/>
    </source>
</evidence>
<dbReference type="CDD" id="cd11292">
    <property type="entry name" value="gelsolin_S3_like"/>
    <property type="match status" value="1"/>
</dbReference>
<keyword evidence="8" id="KW-0206">Cytoskeleton</keyword>
<dbReference type="GO" id="GO:0007417">
    <property type="term" value="P:central nervous system development"/>
    <property type="evidence" value="ECO:0007669"/>
    <property type="project" value="TreeGrafter"/>
</dbReference>
<dbReference type="GO" id="GO:0051015">
    <property type="term" value="F:actin filament binding"/>
    <property type="evidence" value="ECO:0007669"/>
    <property type="project" value="InterPro"/>
</dbReference>
<sequence>GQYLHTVQYRLCAWGVALQAQHELPPTMSSHFNYCPCSVSSQTLSTMALHKEFATAGKSPGLQVWRVEKMDLKPVPREFYGEFYTGDSYILLYTTSTPSYNVHTWIGEKSSLDEKAAAPIFMIQLDDFLNGKPVQYTEFQNDESVTFMSYFKAGIQYKQGGVSTGLKHAQSVEVKRLLHLKGRSSVRATEVDMSWGSFNQGDCFIIDLGENIFIWAGSKSNPFERLKSIDLAIEIRNNERAGKAVIHHIDEGSEPDDVMLQSVYKLPDKKNIPPTLYLISDAAGSMKTTKMADKPPFQQDALSNSDCYILDNAGDRKIFVWKGKDANPDERKAALTAANKFIKDKNYSPKTKVQIMPSGAENALFKHFFFNWIDKYETTGPSEAYTMGRIAQVPRIPFDSSTLHNNTAMAAQHGMVDDGSGDVKIYRVEDGDTVPVDPSTYGQFFGGDCYLVQYSYSTGARMRHIIYTWWVQPLSTCRDELTASAFLTVRMDDSMDKAAVQVRVTQGQEPAHLVSLFKNKPLVIHLGGTSRASGESKPASTRLYHIRQSCTKATRAVEVSPSASSLNTNDVFVLKTPKALMLWVGKGGTPEEKEAAKYVAGMLGGTATEVQETKEPVGFWNALGGKKDYQTSKTLQESVKAPRLFNCSNKTGRLIAEEVPGEFTQLDLATDDVMILDTYDQIFAWVGKDANETEKTGSLKIAQEYLDSDPSGRSSIPVTKMKQGEELLSFTGWFHAWDPKMWDKDILQRINDRLKE</sequence>
<evidence type="ECO:0000256" key="8">
    <source>
        <dbReference type="ARBA" id="ARBA00023212"/>
    </source>
</evidence>
<organism evidence="10 11">
    <name type="scientific">Scophthalmus maximus</name>
    <name type="common">Turbot</name>
    <name type="synonym">Psetta maxima</name>
    <dbReference type="NCBI Taxonomy" id="52904"/>
    <lineage>
        <taxon>Eukaryota</taxon>
        <taxon>Metazoa</taxon>
        <taxon>Chordata</taxon>
        <taxon>Craniata</taxon>
        <taxon>Vertebrata</taxon>
        <taxon>Euteleostomi</taxon>
        <taxon>Actinopterygii</taxon>
        <taxon>Neopterygii</taxon>
        <taxon>Teleostei</taxon>
        <taxon>Neoteleostei</taxon>
        <taxon>Acanthomorphata</taxon>
        <taxon>Carangaria</taxon>
        <taxon>Pleuronectiformes</taxon>
        <taxon>Pleuronectoidei</taxon>
        <taxon>Scophthalmidae</taxon>
        <taxon>Scophthalmus</taxon>
    </lineage>
</organism>
<dbReference type="GO" id="GO:0015629">
    <property type="term" value="C:actin cytoskeleton"/>
    <property type="evidence" value="ECO:0007669"/>
    <property type="project" value="TreeGrafter"/>
</dbReference>
<feature type="domain" description="Gelsolin-like" evidence="9">
    <location>
        <begin position="290"/>
        <end position="365"/>
    </location>
</feature>
<dbReference type="PANTHER" id="PTHR11977">
    <property type="entry name" value="VILLIN"/>
    <property type="match status" value="1"/>
</dbReference>
<keyword evidence="7" id="KW-0009">Actin-binding</keyword>
<dbReference type="FunFam" id="3.40.20.10:FF:000005">
    <property type="entry name" value="Gelsolin"/>
    <property type="match status" value="1"/>
</dbReference>
<evidence type="ECO:0000313" key="11">
    <source>
        <dbReference type="Proteomes" id="UP000694558"/>
    </source>
</evidence>
<dbReference type="SMART" id="SM00262">
    <property type="entry name" value="GEL"/>
    <property type="match status" value="6"/>
</dbReference>
<dbReference type="InterPro" id="IPR029006">
    <property type="entry name" value="ADF-H/Gelsolin-like_dom_sf"/>
</dbReference>
<evidence type="ECO:0000256" key="2">
    <source>
        <dbReference type="ARBA" id="ARBA00008418"/>
    </source>
</evidence>
<evidence type="ECO:0000256" key="7">
    <source>
        <dbReference type="ARBA" id="ARBA00023203"/>
    </source>
</evidence>
<dbReference type="GeneTree" id="ENSGT00940000164612"/>
<keyword evidence="3" id="KW-0117">Actin capping</keyword>
<evidence type="ECO:0000256" key="5">
    <source>
        <dbReference type="ARBA" id="ARBA00022737"/>
    </source>
</evidence>
<dbReference type="FunFam" id="3.40.20.10:FF:000002">
    <property type="entry name" value="Gelsolin"/>
    <property type="match status" value="1"/>
</dbReference>
<dbReference type="CDD" id="cd11293">
    <property type="entry name" value="gelsolin_S4_like"/>
    <property type="match status" value="1"/>
</dbReference>
<dbReference type="PRINTS" id="PR00597">
    <property type="entry name" value="GELSOLIN"/>
</dbReference>
<feature type="domain" description="Gelsolin-like" evidence="9">
    <location>
        <begin position="434"/>
        <end position="513"/>
    </location>
</feature>
<evidence type="ECO:0000256" key="6">
    <source>
        <dbReference type="ARBA" id="ARBA00022837"/>
    </source>
</evidence>
<dbReference type="AlphaFoldDB" id="A0A8D3BZ75"/>
<accession>A0A8D3BZ75</accession>
<dbReference type="CDD" id="cd11290">
    <property type="entry name" value="gelsolin_S1_like"/>
    <property type="match status" value="1"/>
</dbReference>
<dbReference type="PANTHER" id="PTHR11977:SF27">
    <property type="entry name" value="SCINDERIN LIKE A-RELATED"/>
    <property type="match status" value="1"/>
</dbReference>
<dbReference type="SUPFAM" id="SSF55753">
    <property type="entry name" value="Actin depolymerizing proteins"/>
    <property type="match status" value="6"/>
</dbReference>
<reference evidence="10" key="2">
    <citation type="submission" date="2025-08" db="UniProtKB">
        <authorList>
            <consortium name="Ensembl"/>
        </authorList>
    </citation>
    <scope>IDENTIFICATION</scope>
</reference>
<dbReference type="Ensembl" id="ENSSMAT00000043549.1">
    <property type="protein sequence ID" value="ENSSMAP00000040333.1"/>
    <property type="gene ID" value="ENSSMAG00000003069.2"/>
</dbReference>
<dbReference type="CDD" id="cd11288">
    <property type="entry name" value="gelsolin_S5_like"/>
    <property type="match status" value="1"/>
</dbReference>
<reference evidence="10" key="1">
    <citation type="submission" date="2023-05" db="EMBL/GenBank/DDBJ databases">
        <title>High-quality long-read genome of Scophthalmus maximus.</title>
        <authorList>
            <person name="Lien S."/>
            <person name="Martinez P."/>
        </authorList>
    </citation>
    <scope>NUCLEOTIDE SEQUENCE [LARGE SCALE GENOMIC DNA]</scope>
</reference>
<evidence type="ECO:0000259" key="9">
    <source>
        <dbReference type="Pfam" id="PF00626"/>
    </source>
</evidence>
<proteinExistence type="inferred from homology"/>
<dbReference type="GO" id="GO:0051014">
    <property type="term" value="P:actin filament severing"/>
    <property type="evidence" value="ECO:0007669"/>
    <property type="project" value="TreeGrafter"/>
</dbReference>
<feature type="domain" description="Gelsolin-like" evidence="9">
    <location>
        <begin position="554"/>
        <end position="599"/>
    </location>
</feature>
<dbReference type="GO" id="GO:0030031">
    <property type="term" value="P:cell projection assembly"/>
    <property type="evidence" value="ECO:0007669"/>
    <property type="project" value="TreeGrafter"/>
</dbReference>
<feature type="domain" description="Gelsolin-like" evidence="9">
    <location>
        <begin position="185"/>
        <end position="257"/>
    </location>
</feature>
<evidence type="ECO:0000256" key="4">
    <source>
        <dbReference type="ARBA" id="ARBA00022490"/>
    </source>
</evidence>
<dbReference type="CDD" id="cd11289">
    <property type="entry name" value="gelsolin_S2_like"/>
    <property type="match status" value="1"/>
</dbReference>
<dbReference type="FunFam" id="3.40.20.10:FF:000001">
    <property type="entry name" value="Gelsolin"/>
    <property type="match status" value="1"/>
</dbReference>
<comment type="subcellular location">
    <subcellularLocation>
        <location evidence="1">Cytoplasm</location>
        <location evidence="1">Cytoskeleton</location>
    </subcellularLocation>
</comment>
<evidence type="ECO:0000313" key="10">
    <source>
        <dbReference type="Ensembl" id="ENSSMAP00000040333.1"/>
    </source>
</evidence>
<feature type="domain" description="Gelsolin-like" evidence="9">
    <location>
        <begin position="71"/>
        <end position="148"/>
    </location>
</feature>
<name>A0A8D3BZ75_SCOMX</name>
<dbReference type="InterPro" id="IPR007122">
    <property type="entry name" value="Villin/Gelsolin"/>
</dbReference>
<feature type="domain" description="Gelsolin-like" evidence="9">
    <location>
        <begin position="658"/>
        <end position="730"/>
    </location>
</feature>
<dbReference type="GO" id="GO:0005737">
    <property type="term" value="C:cytoplasm"/>
    <property type="evidence" value="ECO:0007669"/>
    <property type="project" value="TreeGrafter"/>
</dbReference>
<dbReference type="Proteomes" id="UP000694558">
    <property type="component" value="Chromosome 12"/>
</dbReference>
<gene>
    <name evidence="10" type="primary">scinla</name>
</gene>
<dbReference type="GO" id="GO:0051016">
    <property type="term" value="P:barbed-end actin filament capping"/>
    <property type="evidence" value="ECO:0007669"/>
    <property type="project" value="TreeGrafter"/>
</dbReference>
<comment type="similarity">
    <text evidence="2">Belongs to the villin/gelsolin family.</text>
</comment>
<dbReference type="GO" id="GO:0005546">
    <property type="term" value="F:phosphatidylinositol-4,5-bisphosphate binding"/>
    <property type="evidence" value="ECO:0007669"/>
    <property type="project" value="TreeGrafter"/>
</dbReference>
<dbReference type="InterPro" id="IPR007123">
    <property type="entry name" value="Gelsolin-like_dom"/>
</dbReference>
<protein>
    <submittedName>
        <fullName evidence="10">Scinderin like a</fullName>
    </submittedName>
</protein>
<dbReference type="GO" id="GO:0008154">
    <property type="term" value="P:actin polymerization or depolymerization"/>
    <property type="evidence" value="ECO:0007669"/>
    <property type="project" value="TreeGrafter"/>
</dbReference>
<keyword evidence="4" id="KW-0963">Cytoplasm</keyword>
<dbReference type="Pfam" id="PF00626">
    <property type="entry name" value="Gelsolin"/>
    <property type="match status" value="6"/>
</dbReference>
<keyword evidence="5" id="KW-0677">Repeat</keyword>
<keyword evidence="6" id="KW-0106">Calcium</keyword>
<dbReference type="CDD" id="cd11291">
    <property type="entry name" value="gelsolin_S6_like"/>
    <property type="match status" value="1"/>
</dbReference>
<dbReference type="Gene3D" id="3.40.20.10">
    <property type="entry name" value="Severin"/>
    <property type="match status" value="6"/>
</dbReference>
<evidence type="ECO:0000256" key="3">
    <source>
        <dbReference type="ARBA" id="ARBA00022467"/>
    </source>
</evidence>